<dbReference type="EMBL" id="JBHMFI010000002">
    <property type="protein sequence ID" value="MFB9074095.1"/>
    <property type="molecule type" value="Genomic_DNA"/>
</dbReference>
<accession>A0ABV5G582</accession>
<organism evidence="1 2">
    <name type="scientific">Citricoccus parietis</name>
    <dbReference type="NCBI Taxonomy" id="592307"/>
    <lineage>
        <taxon>Bacteria</taxon>
        <taxon>Bacillati</taxon>
        <taxon>Actinomycetota</taxon>
        <taxon>Actinomycetes</taxon>
        <taxon>Micrococcales</taxon>
        <taxon>Micrococcaceae</taxon>
        <taxon>Citricoccus</taxon>
    </lineage>
</organism>
<proteinExistence type="predicted"/>
<dbReference type="Proteomes" id="UP001589575">
    <property type="component" value="Unassembled WGS sequence"/>
</dbReference>
<keyword evidence="2" id="KW-1185">Reference proteome</keyword>
<evidence type="ECO:0000313" key="2">
    <source>
        <dbReference type="Proteomes" id="UP001589575"/>
    </source>
</evidence>
<evidence type="ECO:0000313" key="1">
    <source>
        <dbReference type="EMBL" id="MFB9074095.1"/>
    </source>
</evidence>
<gene>
    <name evidence="1" type="ORF">ACFFX0_24020</name>
</gene>
<name>A0ABV5G582_9MICC</name>
<protein>
    <submittedName>
        <fullName evidence="1">Uncharacterized protein</fullName>
    </submittedName>
</protein>
<sequence>MWKPARSNSYIAGASASQDADVRIPASLNAATTPAMPLSIRTTEPPARVTCSAG</sequence>
<comment type="caution">
    <text evidence="1">The sequence shown here is derived from an EMBL/GenBank/DDBJ whole genome shotgun (WGS) entry which is preliminary data.</text>
</comment>
<reference evidence="1 2" key="1">
    <citation type="submission" date="2024-09" db="EMBL/GenBank/DDBJ databases">
        <authorList>
            <person name="Sun Q."/>
            <person name="Mori K."/>
        </authorList>
    </citation>
    <scope>NUCLEOTIDE SEQUENCE [LARGE SCALE GENOMIC DNA]</scope>
    <source>
        <strain evidence="1 2">CCM 7609</strain>
    </source>
</reference>